<feature type="transmembrane region" description="Helical" evidence="2">
    <location>
        <begin position="20"/>
        <end position="47"/>
    </location>
</feature>
<proteinExistence type="predicted"/>
<keyword evidence="2" id="KW-1133">Transmembrane helix</keyword>
<protein>
    <recommendedName>
        <fullName evidence="5">Lipoprotein</fullName>
    </recommendedName>
</protein>
<evidence type="ECO:0008006" key="5">
    <source>
        <dbReference type="Google" id="ProtNLM"/>
    </source>
</evidence>
<dbReference type="EMBL" id="QEOB01000004">
    <property type="protein sequence ID" value="PVX85151.1"/>
    <property type="molecule type" value="Genomic_DNA"/>
</dbReference>
<dbReference type="Proteomes" id="UP000245712">
    <property type="component" value="Unassembled WGS sequence"/>
</dbReference>
<evidence type="ECO:0000313" key="4">
    <source>
        <dbReference type="Proteomes" id="UP000245712"/>
    </source>
</evidence>
<evidence type="ECO:0000256" key="2">
    <source>
        <dbReference type="SAM" id="Phobius"/>
    </source>
</evidence>
<keyword evidence="4" id="KW-1185">Reference proteome</keyword>
<keyword evidence="2" id="KW-0472">Membrane</keyword>
<gene>
    <name evidence="3" type="ORF">C7402_104395</name>
</gene>
<dbReference type="RefSeq" id="WP_116610714.1">
    <property type="nucleotide sequence ID" value="NZ_CAJZAT010000101.1"/>
</dbReference>
<comment type="caution">
    <text evidence="3">The sequence shown here is derived from an EMBL/GenBank/DDBJ whole genome shotgun (WGS) entry which is preliminary data.</text>
</comment>
<reference evidence="3 4" key="1">
    <citation type="submission" date="2018-05" db="EMBL/GenBank/DDBJ databases">
        <title>Genomic Encyclopedia of Type Strains, Phase IV (KMG-V): Genome sequencing to study the core and pangenomes of soil and plant-associated prokaryotes.</title>
        <authorList>
            <person name="Whitman W."/>
        </authorList>
    </citation>
    <scope>NUCLEOTIDE SEQUENCE [LARGE SCALE GENOMIC DNA]</scope>
    <source>
        <strain evidence="3 4">SCZa-39</strain>
    </source>
</reference>
<feature type="region of interest" description="Disordered" evidence="1">
    <location>
        <begin position="65"/>
        <end position="141"/>
    </location>
</feature>
<sequence>MTVDSAPVRLLSQSAPRKRLVAPAAFITWRLPATLLACAVLGCALGACSERDADARVALSTNAARELAQAQPGHAPSPPLANAINQEAQASPSIPPDGAALPADTVRSPARPSDDTGAESAQSAQAAQNEPLAPPVIHTVD</sequence>
<feature type="compositionally biased region" description="Low complexity" evidence="1">
    <location>
        <begin position="118"/>
        <end position="128"/>
    </location>
</feature>
<keyword evidence="2" id="KW-0812">Transmembrane</keyword>
<accession>A0ABX5KRU8</accession>
<evidence type="ECO:0000256" key="1">
    <source>
        <dbReference type="SAM" id="MobiDB-lite"/>
    </source>
</evidence>
<feature type="compositionally biased region" description="Polar residues" evidence="1">
    <location>
        <begin position="83"/>
        <end position="92"/>
    </location>
</feature>
<organism evidence="3 4">
    <name type="scientific">Paraburkholderia unamae</name>
    <dbReference type="NCBI Taxonomy" id="219649"/>
    <lineage>
        <taxon>Bacteria</taxon>
        <taxon>Pseudomonadati</taxon>
        <taxon>Pseudomonadota</taxon>
        <taxon>Betaproteobacteria</taxon>
        <taxon>Burkholderiales</taxon>
        <taxon>Burkholderiaceae</taxon>
        <taxon>Paraburkholderia</taxon>
    </lineage>
</organism>
<evidence type="ECO:0000313" key="3">
    <source>
        <dbReference type="EMBL" id="PVX85151.1"/>
    </source>
</evidence>
<name>A0ABX5KRU8_9BURK</name>